<feature type="compositionally biased region" description="Basic residues" evidence="1">
    <location>
        <begin position="773"/>
        <end position="787"/>
    </location>
</feature>
<dbReference type="Proteomes" id="UP000305196">
    <property type="component" value="Chromosome 10"/>
</dbReference>
<dbReference type="VEuPathDB" id="PlasmoDB:PVPAM_100041000"/>
<evidence type="ECO:0000313" key="3">
    <source>
        <dbReference type="EMBL" id="SCO73361.1"/>
    </source>
</evidence>
<proteinExistence type="predicted"/>
<feature type="region of interest" description="Disordered" evidence="1">
    <location>
        <begin position="710"/>
        <end position="747"/>
    </location>
</feature>
<evidence type="ECO:0000313" key="4">
    <source>
        <dbReference type="Proteomes" id="UP000305196"/>
    </source>
</evidence>
<dbReference type="VEuPathDB" id="PlasmoDB:PVX_097557"/>
<feature type="compositionally biased region" description="Polar residues" evidence="1">
    <location>
        <begin position="608"/>
        <end position="621"/>
    </location>
</feature>
<feature type="compositionally biased region" description="Basic and acidic residues" evidence="1">
    <location>
        <begin position="761"/>
        <end position="772"/>
    </location>
</feature>
<organism evidence="3 4">
    <name type="scientific">Plasmodium vivax</name>
    <name type="common">malaria parasite P. vivax</name>
    <dbReference type="NCBI Taxonomy" id="5855"/>
    <lineage>
        <taxon>Eukaryota</taxon>
        <taxon>Sar</taxon>
        <taxon>Alveolata</taxon>
        <taxon>Apicomplexa</taxon>
        <taxon>Aconoidasida</taxon>
        <taxon>Haemosporida</taxon>
        <taxon>Plasmodiidae</taxon>
        <taxon>Plasmodium</taxon>
        <taxon>Plasmodium (Plasmodium)</taxon>
    </lineage>
</organism>
<feature type="compositionally biased region" description="Basic and acidic residues" evidence="1">
    <location>
        <begin position="714"/>
        <end position="737"/>
    </location>
</feature>
<reference evidence="3 4" key="1">
    <citation type="submission" date="2016-07" db="EMBL/GenBank/DDBJ databases">
        <authorList>
            <consortium name="Pathogen Informatics"/>
        </authorList>
    </citation>
    <scope>NUCLEOTIDE SEQUENCE [LARGE SCALE GENOMIC DNA]</scope>
</reference>
<feature type="region of interest" description="Disordered" evidence="1">
    <location>
        <begin position="761"/>
        <end position="820"/>
    </location>
</feature>
<accession>A0A1G4HEN3</accession>
<dbReference type="VEuPathDB" id="PlasmoDB:PVP01_1034400"/>
<feature type="region of interest" description="Disordered" evidence="1">
    <location>
        <begin position="858"/>
        <end position="915"/>
    </location>
</feature>
<dbReference type="EMBL" id="LT615265">
    <property type="protein sequence ID" value="SCO73361.1"/>
    <property type="molecule type" value="Genomic_DNA"/>
</dbReference>
<dbReference type="VEuPathDB" id="PlasmoDB:PVP01_0010990"/>
<feature type="region of interest" description="Disordered" evidence="1">
    <location>
        <begin position="1288"/>
        <end position="1318"/>
    </location>
</feature>
<evidence type="ECO:0000256" key="1">
    <source>
        <dbReference type="SAM" id="MobiDB-lite"/>
    </source>
</evidence>
<feature type="compositionally biased region" description="Basic and acidic residues" evidence="1">
    <location>
        <begin position="805"/>
        <end position="820"/>
    </location>
</feature>
<gene>
    <name evidence="3" type="ORF">PVC01_100043500</name>
</gene>
<feature type="compositionally biased region" description="Basic and acidic residues" evidence="1">
    <location>
        <begin position="667"/>
        <end position="682"/>
    </location>
</feature>
<feature type="transmembrane region" description="Helical" evidence="2">
    <location>
        <begin position="1615"/>
        <end position="1639"/>
    </location>
</feature>
<name>A0A1G4HEN3_PLAVI</name>
<feature type="compositionally biased region" description="Acidic residues" evidence="1">
    <location>
        <begin position="903"/>
        <end position="912"/>
    </location>
</feature>
<evidence type="ECO:0000256" key="2">
    <source>
        <dbReference type="SAM" id="Phobius"/>
    </source>
</evidence>
<dbReference type="VEuPathDB" id="PlasmoDB:PVW1_100058500"/>
<feature type="compositionally biased region" description="Basic and acidic residues" evidence="1">
    <location>
        <begin position="1291"/>
        <end position="1313"/>
    </location>
</feature>
<feature type="compositionally biased region" description="Polar residues" evidence="1">
    <location>
        <begin position="788"/>
        <end position="798"/>
    </location>
</feature>
<keyword evidence="2" id="KW-0812">Transmembrane</keyword>
<feature type="compositionally biased region" description="Basic and acidic residues" evidence="1">
    <location>
        <begin position="591"/>
        <end position="606"/>
    </location>
</feature>
<keyword evidence="2" id="KW-1133">Transmembrane helix</keyword>
<sequence>MFSRLIKSFIFILITYILLYSQHSIFANHLERRQKQDVIVDFAPKTTTLEKINTEKKALLSKQVEESQKIKEYFFDNNDDTNNLNLKDIQDVLFGDDVSRERTINVLKQMVLQKPKAAGKKLKKLENAVTGSGQITEAKLKAVKDALLEKGSKKAENGQRKAENGQKKGENSLKSLKDNMLNNPFVKEIMLNELEDILLGSELKNEYILKVLNKKRLSNTISELTMLKELEDIIVRNKLVNESKVAELRKILLSDEPITNEQMDKLKTLLSVLLSDNSYLKSKLSESKGNYLSKTSENNKSILLKKNDLVSGIETKKKNVSSNKKDSTKKDGAITLTMESIQKVDTTNKVNVKKIHEGGQKINAAKKSGLKGESNLLKTLESMKKKEETARSEMLKKNTIINKIDAQKMNEVGQKIDALNKAGVNFESGLFKLYESIKRDAEAGKTKVPGKVDASKKAGLSRDSGLYKLYESIKKEEAVKEEELQLNEFSKIIDVTGKDESTKNGYSPKKDVLAPEHNLWEIDESMRKDAKETIKGATLPKVKSAKKIDIAENFESLEKLDSVKKYEATAKTEVLQEVPSAAKRGAMYRTKPSERNDSLKRVDAISKENLSPKDSSLSSVEISPKKKSWRKDDAFTRDKFSEKDDSLSSLDIITKKKVWRKVNTKSPADESTRKKSMGKDDSTSTVYSVPKRRLFKKNSFASKIRATIKKKISRKYDSSSADDYRSSDYSTRKRDVSSWEDSETADSSFAREDVYRKYYSPEKDSSVEEVYTKKKKGNLHNRLKSVRKSFSSPHNYGESNDDSLDDIRKSTNTPKEDYSENHIYLGSENNMHTSLNAEKSTYTPWEKYEETTYDYTFDTESGDKYPEEDSSMGEIHMTRGSERNKRMKSVKQSYMSKTKQSEVEIDSEDDAGSEGNLYREEYPMKDFGETRDGDFSEESFYMNKGETLVEDAHFKERDTLYQPALEVEDNFSEKIDIFDQPNLELENSSVKTSGKLGFKKLFGKDGLVKTSGKKGLKKLFGKDGLVKTSGKKGLKKLFGKDGLVKTSGKKGLKKLFGKDGLVKTSGKKGLKKLFGKDGLVKTSGKKGLKKLFGKDGLVKTSGKKGLKKLFGKDGLVKTSGKKGLKKLFGKDGLVKTSGKKGLKKLFGKDGLVKTSEKLGLKKLFGKDSLEKTSEKLGLKKLFGKDSYVETSDTLGQQKLYGKDSYVKTSDTLGQQKLYGKDSYVMTSGTLGQQKLSTEELSAILINILKRRRLMKNKRLKNKAYLACAKNLYRKMKYINECGYLNNYTLPPKRENENKNKYENENKNENKNENENENDVYITEDDNGLFKKINAINSDDYIPDEPKSTIVDEYEDKLYLTYENRLFKKIHSEKKSDLENVKELLQKKETQKAEEFVKKEILPKEKKCVIYIYMDDKKKDTDPEAKEKDWIIYKHVKDGKIKVELLKDVETMTKVDVAAVDSVYRQTEETLMKNIIEPSKEATKPNVKEVIKNVAKYGIPGTLAATAIPFLAIKHLQVAGTSLLLEAGLAGLSAGVATMASLAPDVAALAGSCAVETASSFLGGGFSLGGLLSSFSTGATCAAKLALKTASVTAKAAVDATAAATSAGVSHVMIQFTFPILIALAVVIIVEVLFQIFLYLDNKGSLDFIDKYKRRFKRFMVERKYKMSKPNYLYRRYGR</sequence>
<feature type="region of interest" description="Disordered" evidence="1">
    <location>
        <begin position="151"/>
        <end position="174"/>
    </location>
</feature>
<feature type="region of interest" description="Disordered" evidence="1">
    <location>
        <begin position="661"/>
        <end position="688"/>
    </location>
</feature>
<protein>
    <submittedName>
        <fullName evidence="3">Uncharacterized protein</fullName>
    </submittedName>
</protein>
<feature type="region of interest" description="Disordered" evidence="1">
    <location>
        <begin position="583"/>
        <end position="634"/>
    </location>
</feature>
<keyword evidence="2" id="KW-0472">Membrane</keyword>